<keyword evidence="6 9" id="KW-0067">ATP-binding</keyword>
<keyword evidence="2 9" id="KW-0321">Glycogen metabolism</keyword>
<evidence type="ECO:0000256" key="8">
    <source>
        <dbReference type="ARBA" id="ARBA00023277"/>
    </source>
</evidence>
<dbReference type="UniPathway" id="UPA00164"/>
<name>A0A0P9H948_9CHLR</name>
<dbReference type="InterPro" id="IPR011832">
    <property type="entry name" value="GlgDAde_trans"/>
</dbReference>
<evidence type="ECO:0000259" key="11">
    <source>
        <dbReference type="Pfam" id="PF24894"/>
    </source>
</evidence>
<gene>
    <name evidence="9" type="primary">glgC</name>
    <name evidence="12" type="ORF">SE17_26130</name>
</gene>
<comment type="similarity">
    <text evidence="1 9">Belongs to the bacterial/plant glucose-1-phosphate adenylyltransferase family.</text>
</comment>
<evidence type="ECO:0000256" key="2">
    <source>
        <dbReference type="ARBA" id="ARBA00022600"/>
    </source>
</evidence>
<dbReference type="GO" id="GO:0005524">
    <property type="term" value="F:ATP binding"/>
    <property type="evidence" value="ECO:0007669"/>
    <property type="project" value="UniProtKB-KW"/>
</dbReference>
<evidence type="ECO:0000259" key="10">
    <source>
        <dbReference type="Pfam" id="PF00483"/>
    </source>
</evidence>
<dbReference type="NCBIfam" id="TIGR02092">
    <property type="entry name" value="glgD"/>
    <property type="match status" value="1"/>
</dbReference>
<feature type="binding site" evidence="9">
    <location>
        <position position="189"/>
    </location>
    <ligand>
        <name>alpha-D-glucose 1-phosphate</name>
        <dbReference type="ChEBI" id="CHEBI:58601"/>
    </ligand>
</feature>
<evidence type="ECO:0000256" key="7">
    <source>
        <dbReference type="ARBA" id="ARBA00023056"/>
    </source>
</evidence>
<evidence type="ECO:0000313" key="12">
    <source>
        <dbReference type="EMBL" id="KPV50572.1"/>
    </source>
</evidence>
<feature type="binding site" evidence="9">
    <location>
        <begin position="177"/>
        <end position="178"/>
    </location>
    <ligand>
        <name>alpha-D-glucose 1-phosphate</name>
        <dbReference type="ChEBI" id="CHEBI:58601"/>
    </ligand>
</feature>
<dbReference type="GO" id="GO:0008878">
    <property type="term" value="F:glucose-1-phosphate adenylyltransferase activity"/>
    <property type="evidence" value="ECO:0007669"/>
    <property type="project" value="UniProtKB-UniRule"/>
</dbReference>
<organism evidence="12 13">
    <name type="scientific">Kouleothrix aurantiaca</name>
    <dbReference type="NCBI Taxonomy" id="186479"/>
    <lineage>
        <taxon>Bacteria</taxon>
        <taxon>Bacillati</taxon>
        <taxon>Chloroflexota</taxon>
        <taxon>Chloroflexia</taxon>
        <taxon>Chloroflexales</taxon>
        <taxon>Roseiflexineae</taxon>
        <taxon>Roseiflexaceae</taxon>
        <taxon>Kouleothrix</taxon>
    </lineage>
</organism>
<dbReference type="Gene3D" id="3.90.550.10">
    <property type="entry name" value="Spore Coat Polysaccharide Biosynthesis Protein SpsA, Chain A"/>
    <property type="match status" value="1"/>
</dbReference>
<dbReference type="InterPro" id="IPR011831">
    <property type="entry name" value="ADP-Glc_PPase"/>
</dbReference>
<dbReference type="PANTHER" id="PTHR43523">
    <property type="entry name" value="GLUCOSE-1-PHOSPHATE ADENYLYLTRANSFERASE-RELATED"/>
    <property type="match status" value="1"/>
</dbReference>
<dbReference type="InterPro" id="IPR029044">
    <property type="entry name" value="Nucleotide-diphossugar_trans"/>
</dbReference>
<comment type="catalytic activity">
    <reaction evidence="9">
        <text>alpha-D-glucose 1-phosphate + ATP + H(+) = ADP-alpha-D-glucose + diphosphate</text>
        <dbReference type="Rhea" id="RHEA:12120"/>
        <dbReference type="ChEBI" id="CHEBI:15378"/>
        <dbReference type="ChEBI" id="CHEBI:30616"/>
        <dbReference type="ChEBI" id="CHEBI:33019"/>
        <dbReference type="ChEBI" id="CHEBI:57498"/>
        <dbReference type="ChEBI" id="CHEBI:58601"/>
        <dbReference type="EC" id="2.7.7.27"/>
    </reaction>
</comment>
<dbReference type="CDD" id="cd04651">
    <property type="entry name" value="LbH_G1P_AT_C"/>
    <property type="match status" value="1"/>
</dbReference>
<keyword evidence="5 9" id="KW-0547">Nucleotide-binding</keyword>
<dbReference type="Gene3D" id="2.160.10.10">
    <property type="entry name" value="Hexapeptide repeat proteins"/>
    <property type="match status" value="1"/>
</dbReference>
<dbReference type="PROSITE" id="PS00809">
    <property type="entry name" value="ADP_GLC_PYROPHOSPH_2"/>
    <property type="match status" value="1"/>
</dbReference>
<dbReference type="InterPro" id="IPR005836">
    <property type="entry name" value="ADP_Glu_pyroP_CS"/>
</dbReference>
<comment type="caution">
    <text evidence="12">The sequence shown here is derived from an EMBL/GenBank/DDBJ whole genome shotgun (WGS) entry which is preliminary data.</text>
</comment>
<dbReference type="Pfam" id="PF24894">
    <property type="entry name" value="Hexapep_GlmU"/>
    <property type="match status" value="1"/>
</dbReference>
<dbReference type="AlphaFoldDB" id="A0A0P9H948"/>
<comment type="function">
    <text evidence="9">Involved in the biosynthesis of ADP-glucose, a building block required for the elongation reactions to produce glycogen. Catalyzes the reaction between ATP and alpha-D-glucose 1-phosphate (G1P) to produce pyrophosphate and ADP-Glc.</text>
</comment>
<keyword evidence="4 9" id="KW-0548">Nucleotidyltransferase</keyword>
<feature type="site" description="Could play a key role in the communication between the regulatory and the substrate sites" evidence="9">
    <location>
        <position position="57"/>
    </location>
</feature>
<evidence type="ECO:0000256" key="5">
    <source>
        <dbReference type="ARBA" id="ARBA00022741"/>
    </source>
</evidence>
<evidence type="ECO:0000256" key="4">
    <source>
        <dbReference type="ARBA" id="ARBA00022695"/>
    </source>
</evidence>
<dbReference type="EMBL" id="LJCR01001319">
    <property type="protein sequence ID" value="KPV50572.1"/>
    <property type="molecule type" value="Genomic_DNA"/>
</dbReference>
<dbReference type="PATRIC" id="fig|186479.3.peg.1374"/>
<keyword evidence="3 9" id="KW-0808">Transferase</keyword>
<feature type="binding site" evidence="9">
    <location>
        <position position="97"/>
    </location>
    <ligand>
        <name>alpha-D-glucose 1-phosphate</name>
        <dbReference type="ChEBI" id="CHEBI:58601"/>
    </ligand>
</feature>
<accession>A0A0P9H948</accession>
<dbReference type="InterPro" id="IPR011004">
    <property type="entry name" value="Trimer_LpxA-like_sf"/>
</dbReference>
<dbReference type="PROSITE" id="PS00810">
    <property type="entry name" value="ADP_GLC_PYROPHOSPH_3"/>
    <property type="match status" value="1"/>
</dbReference>
<feature type="binding site" evidence="9">
    <location>
        <position position="162"/>
    </location>
    <ligand>
        <name>alpha-D-glucose 1-phosphate</name>
        <dbReference type="ChEBI" id="CHEBI:58601"/>
    </ligand>
</feature>
<comment type="pathway">
    <text evidence="9">Glycan biosynthesis; glycogen biosynthesis.</text>
</comment>
<dbReference type="InterPro" id="IPR023049">
    <property type="entry name" value="GlgC_bac"/>
</dbReference>
<evidence type="ECO:0000256" key="3">
    <source>
        <dbReference type="ARBA" id="ARBA00022679"/>
    </source>
</evidence>
<dbReference type="HAMAP" id="MF_00624">
    <property type="entry name" value="GlgC"/>
    <property type="match status" value="1"/>
</dbReference>
<dbReference type="Proteomes" id="UP000050509">
    <property type="component" value="Unassembled WGS sequence"/>
</dbReference>
<evidence type="ECO:0000256" key="6">
    <source>
        <dbReference type="ARBA" id="ARBA00022840"/>
    </source>
</evidence>
<feature type="domain" description="Glucose-1-phosphate adenylyltransferase/Bifunctional protein GlmU-like C-terminal hexapeptide" evidence="11">
    <location>
        <begin position="279"/>
        <end position="359"/>
    </location>
</feature>
<dbReference type="GO" id="GO:0005978">
    <property type="term" value="P:glycogen biosynthetic process"/>
    <property type="evidence" value="ECO:0007669"/>
    <property type="project" value="UniProtKB-UniRule"/>
</dbReference>
<proteinExistence type="inferred from homology"/>
<evidence type="ECO:0000313" key="13">
    <source>
        <dbReference type="Proteomes" id="UP000050509"/>
    </source>
</evidence>
<dbReference type="CDD" id="cd02508">
    <property type="entry name" value="ADP_Glucose_PP"/>
    <property type="match status" value="1"/>
</dbReference>
<protein>
    <recommendedName>
        <fullName evidence="9">Glucose-1-phosphate adenylyltransferase</fullName>
        <ecNumber evidence="9">2.7.7.27</ecNumber>
    </recommendedName>
    <alternativeName>
        <fullName evidence="9">ADP-glucose pyrophosphorylase</fullName>
        <shortName evidence="9">ADPGlc PPase</shortName>
    </alternativeName>
    <alternativeName>
        <fullName evidence="9">ADP-glucose synthase</fullName>
    </alternativeName>
</protein>
<comment type="subunit">
    <text evidence="9">Homotetramer.</text>
</comment>
<evidence type="ECO:0000256" key="9">
    <source>
        <dbReference type="HAMAP-Rule" id="MF_00624"/>
    </source>
</evidence>
<sequence length="417" mass="46321">MRIIAMILAGGEGTRLSVLSEKRAKPSVPFAGKFRIIDFTLSNCVNSGIFDVAVLTQYRPHSLNSHIGNGKPWDLDRSHGGVQLLQPYQGRRDESWYKGTADAVYQNLNYIRERRADIVVLLSGDHIYKMDYSAMIDFHQKRRADFTVGVMHVPLEETDRFGIMTVDDQQNVVEFTEKPKNRDKGTLASMGIYVFNADTLMRRLGEGGDGSPRIDFGKHVIPAMISNDKVVAYPFEGYWVDVGTIQSYWETSMELLDPNNTLKLYDPHWVVHTRSEERPPAKFGPQSQVVQSMVRNGSVVRGRVERSVLSPGVYVSPGAIVRDSVIMNDVWIGPGAVLDRVIVDKNAVVGAGARLGYGDDLTVPNKQEPEKLNTGVSVVGKSAHLPPNIKVGRNVVINADRDEEHFPTDEVASGETV</sequence>
<evidence type="ECO:0000256" key="1">
    <source>
        <dbReference type="ARBA" id="ARBA00010443"/>
    </source>
</evidence>
<feature type="domain" description="Nucleotidyl transferase" evidence="10">
    <location>
        <begin position="5"/>
        <end position="256"/>
    </location>
</feature>
<reference evidence="12 13" key="1">
    <citation type="submission" date="2015-09" db="EMBL/GenBank/DDBJ databases">
        <title>Draft genome sequence of Kouleothrix aurantiaca JCM 19913.</title>
        <authorList>
            <person name="Hemp J."/>
        </authorList>
    </citation>
    <scope>NUCLEOTIDE SEQUENCE [LARGE SCALE GENOMIC DNA]</scope>
    <source>
        <strain evidence="12 13">COM-B</strain>
    </source>
</reference>
<dbReference type="PANTHER" id="PTHR43523:SF2">
    <property type="entry name" value="GLUCOSE-1-PHOSPHATE ADENYLYLTRANSFERASE"/>
    <property type="match status" value="1"/>
</dbReference>
<dbReference type="Pfam" id="PF00483">
    <property type="entry name" value="NTP_transferase"/>
    <property type="match status" value="1"/>
</dbReference>
<dbReference type="EC" id="2.7.7.27" evidence="9"/>
<dbReference type="SUPFAM" id="SSF53448">
    <property type="entry name" value="Nucleotide-diphospho-sugar transferases"/>
    <property type="match status" value="1"/>
</dbReference>
<keyword evidence="8 9" id="KW-0119">Carbohydrate metabolism</keyword>
<keyword evidence="13" id="KW-1185">Reference proteome</keyword>
<dbReference type="InterPro" id="IPR005835">
    <property type="entry name" value="NTP_transferase_dom"/>
</dbReference>
<dbReference type="NCBIfam" id="TIGR02091">
    <property type="entry name" value="glgC"/>
    <property type="match status" value="1"/>
</dbReference>
<dbReference type="NCBIfam" id="NF003670">
    <property type="entry name" value="PRK05293.1"/>
    <property type="match status" value="1"/>
</dbReference>
<dbReference type="InterPro" id="IPR056818">
    <property type="entry name" value="GlmU/GlgC-like_hexapep"/>
</dbReference>
<feature type="site" description="Could play a key role in the communication between the regulatory and the substrate sites" evidence="9">
    <location>
        <position position="96"/>
    </location>
</feature>
<keyword evidence="7 9" id="KW-0320">Glycogen biosynthesis</keyword>
<dbReference type="SUPFAM" id="SSF51161">
    <property type="entry name" value="Trimeric LpxA-like enzymes"/>
    <property type="match status" value="1"/>
</dbReference>